<feature type="domain" description="HTH araC/xylS-type" evidence="4">
    <location>
        <begin position="203"/>
        <end position="301"/>
    </location>
</feature>
<dbReference type="Pfam" id="PF12833">
    <property type="entry name" value="HTH_18"/>
    <property type="match status" value="1"/>
</dbReference>
<dbReference type="Gene3D" id="1.10.10.60">
    <property type="entry name" value="Homeodomain-like"/>
    <property type="match status" value="1"/>
</dbReference>
<dbReference type="PANTHER" id="PTHR46796">
    <property type="entry name" value="HTH-TYPE TRANSCRIPTIONAL ACTIVATOR RHAS-RELATED"/>
    <property type="match status" value="1"/>
</dbReference>
<gene>
    <name evidence="5" type="ORF">RFM42_09250</name>
</gene>
<keyword evidence="2" id="KW-0238">DNA-binding</keyword>
<evidence type="ECO:0000256" key="2">
    <source>
        <dbReference type="ARBA" id="ARBA00023125"/>
    </source>
</evidence>
<name>A0ABU5A0G8_9HYPH</name>
<organism evidence="5 6">
    <name type="scientific">Mesorhizobium vachelliae</name>
    <dbReference type="NCBI Taxonomy" id="3072309"/>
    <lineage>
        <taxon>Bacteria</taxon>
        <taxon>Pseudomonadati</taxon>
        <taxon>Pseudomonadota</taxon>
        <taxon>Alphaproteobacteria</taxon>
        <taxon>Hyphomicrobiales</taxon>
        <taxon>Phyllobacteriaceae</taxon>
        <taxon>Mesorhizobium</taxon>
    </lineage>
</organism>
<evidence type="ECO:0000259" key="4">
    <source>
        <dbReference type="PROSITE" id="PS01124"/>
    </source>
</evidence>
<dbReference type="SUPFAM" id="SSF46689">
    <property type="entry name" value="Homeodomain-like"/>
    <property type="match status" value="2"/>
</dbReference>
<evidence type="ECO:0000313" key="5">
    <source>
        <dbReference type="EMBL" id="MDX8531166.1"/>
    </source>
</evidence>
<keyword evidence="3" id="KW-0804">Transcription</keyword>
<dbReference type="PROSITE" id="PS01124">
    <property type="entry name" value="HTH_ARAC_FAMILY_2"/>
    <property type="match status" value="1"/>
</dbReference>
<dbReference type="Proteomes" id="UP001285154">
    <property type="component" value="Unassembled WGS sequence"/>
</dbReference>
<evidence type="ECO:0000313" key="6">
    <source>
        <dbReference type="Proteomes" id="UP001285154"/>
    </source>
</evidence>
<dbReference type="InterPro" id="IPR018060">
    <property type="entry name" value="HTH_AraC"/>
</dbReference>
<proteinExistence type="predicted"/>
<reference evidence="5 6" key="1">
    <citation type="submission" date="2023-08" db="EMBL/GenBank/DDBJ databases">
        <title>Implementing the SeqCode for naming new Mesorhizobium species isolated from Vachellia karroo root nodules.</title>
        <authorList>
            <person name="Van Lill M."/>
        </authorList>
    </citation>
    <scope>NUCLEOTIDE SEQUENCE [LARGE SCALE GENOMIC DNA]</scope>
    <source>
        <strain evidence="5 6">VK25D</strain>
    </source>
</reference>
<accession>A0ABU5A0G8</accession>
<keyword evidence="6" id="KW-1185">Reference proteome</keyword>
<keyword evidence="1" id="KW-0805">Transcription regulation</keyword>
<dbReference type="EMBL" id="JAVIIQ010000003">
    <property type="protein sequence ID" value="MDX8531166.1"/>
    <property type="molecule type" value="Genomic_DNA"/>
</dbReference>
<sequence>MADAGEAQDGGSAHRDRLARHVLDIIPDNAGPRRATARGSVIHSVRGGPGSQRFLAKEHSVGIVLAPTRKLRASLGSDRIIEYDAPVGCIAVNPAGVDSTLAWSTTRENAIISISPDALSELAAHEFDLGHAELQPPAFGTVDLWALSIAQRIAAELAAETTPNELYLDSLVTVFGVHMLRTYTGRGKQPVLPKGGLSLNSARRVREYLDERFTRKVLIAELASVAGVSPNHFILRFTKTFGMPPHRYLINLRLDLAEKLLADGKMTIAEVAFVAGFSDQSHLAVTMKKYRGRTPTKAGPASFKS</sequence>
<comment type="caution">
    <text evidence="5">The sequence shown here is derived from an EMBL/GenBank/DDBJ whole genome shotgun (WGS) entry which is preliminary data.</text>
</comment>
<evidence type="ECO:0000256" key="1">
    <source>
        <dbReference type="ARBA" id="ARBA00023015"/>
    </source>
</evidence>
<dbReference type="SMART" id="SM00342">
    <property type="entry name" value="HTH_ARAC"/>
    <property type="match status" value="1"/>
</dbReference>
<protein>
    <submittedName>
        <fullName evidence="5">AraC family transcriptional regulator</fullName>
    </submittedName>
</protein>
<dbReference type="InterPro" id="IPR050204">
    <property type="entry name" value="AraC_XylS_family_regulators"/>
</dbReference>
<evidence type="ECO:0000256" key="3">
    <source>
        <dbReference type="ARBA" id="ARBA00023163"/>
    </source>
</evidence>
<dbReference type="InterPro" id="IPR009057">
    <property type="entry name" value="Homeodomain-like_sf"/>
</dbReference>